<dbReference type="Pfam" id="PF00497">
    <property type="entry name" value="SBP_bac_3"/>
    <property type="match status" value="1"/>
</dbReference>
<comment type="caution">
    <text evidence="6">The sequence shown here is derived from an EMBL/GenBank/DDBJ whole genome shotgun (WGS) entry which is preliminary data.</text>
</comment>
<accession>A0A6H9YL33</accession>
<keyword evidence="3 4" id="KW-0732">Signal</keyword>
<evidence type="ECO:0000313" key="6">
    <source>
        <dbReference type="EMBL" id="KAB2341029.1"/>
    </source>
</evidence>
<feature type="signal peptide" evidence="4">
    <location>
        <begin position="1"/>
        <end position="40"/>
    </location>
</feature>
<evidence type="ECO:0000259" key="5">
    <source>
        <dbReference type="SMART" id="SM00062"/>
    </source>
</evidence>
<name>A0A6H9YL33_9ACTN</name>
<dbReference type="GO" id="GO:0005576">
    <property type="term" value="C:extracellular region"/>
    <property type="evidence" value="ECO:0007669"/>
    <property type="project" value="TreeGrafter"/>
</dbReference>
<dbReference type="RefSeq" id="WP_151568931.1">
    <property type="nucleotide sequence ID" value="NZ_WBMT01000027.1"/>
</dbReference>
<dbReference type="EMBL" id="WBMT01000027">
    <property type="protein sequence ID" value="KAB2341029.1"/>
    <property type="molecule type" value="Genomic_DNA"/>
</dbReference>
<organism evidence="6 7">
    <name type="scientific">Actinomadura rudentiformis</name>
    <dbReference type="NCBI Taxonomy" id="359158"/>
    <lineage>
        <taxon>Bacteria</taxon>
        <taxon>Bacillati</taxon>
        <taxon>Actinomycetota</taxon>
        <taxon>Actinomycetes</taxon>
        <taxon>Streptosporangiales</taxon>
        <taxon>Thermomonosporaceae</taxon>
        <taxon>Actinomadura</taxon>
    </lineage>
</organism>
<dbReference type="GO" id="GO:0006865">
    <property type="term" value="P:amino acid transport"/>
    <property type="evidence" value="ECO:0007669"/>
    <property type="project" value="TreeGrafter"/>
</dbReference>
<evidence type="ECO:0000313" key="7">
    <source>
        <dbReference type="Proteomes" id="UP000468735"/>
    </source>
</evidence>
<protein>
    <submittedName>
        <fullName evidence="6">Glutamate ABC transporter substrate-binding protein</fullName>
    </submittedName>
</protein>
<feature type="chain" id="PRO_5038647475" evidence="4">
    <location>
        <begin position="41"/>
        <end position="328"/>
    </location>
</feature>
<dbReference type="Gene3D" id="3.40.190.10">
    <property type="entry name" value="Periplasmic binding protein-like II"/>
    <property type="match status" value="2"/>
</dbReference>
<evidence type="ECO:0000256" key="4">
    <source>
        <dbReference type="SAM" id="SignalP"/>
    </source>
</evidence>
<keyword evidence="7" id="KW-1185">Reference proteome</keyword>
<evidence type="ECO:0000256" key="3">
    <source>
        <dbReference type="ARBA" id="ARBA00022729"/>
    </source>
</evidence>
<dbReference type="Proteomes" id="UP000468735">
    <property type="component" value="Unassembled WGS sequence"/>
</dbReference>
<gene>
    <name evidence="6" type="ORF">F8566_42785</name>
</gene>
<dbReference type="AlphaFoldDB" id="A0A6H9YL33"/>
<dbReference type="SMART" id="SM00062">
    <property type="entry name" value="PBPb"/>
    <property type="match status" value="1"/>
</dbReference>
<dbReference type="PANTHER" id="PTHR30085:SF6">
    <property type="entry name" value="ABC TRANSPORTER GLUTAMINE-BINDING PROTEIN GLNH"/>
    <property type="match status" value="1"/>
</dbReference>
<evidence type="ECO:0000256" key="2">
    <source>
        <dbReference type="ARBA" id="ARBA00022448"/>
    </source>
</evidence>
<sequence length="328" mass="33996">MVRTLPGLRRPAPRRPALRGAALRHAGVAAAAALSLAGLAACSSDDSTSSAVPGAATGGDKEDLTASAPVATNIPAGSTMDKIKKRGRLIVGGSLDAPLLSQQNPATKKVEGLDADFGRLLAKYIIGKPEVKIVNSASETREALLSNGTVDVVFQTYSITPERAKQVAFAGPYYSSGLVIATKKGETGILKPEDLKGKTVIAGANTPAIPAIKKAAPDAKIVTFGSDPECVQALKQGRGQAYVQDEAVLLATAKQDPTIQIQGKPFTSDPYGIGLKHGDAQMKQFVNEWLKNIEASGLWAKVWKNSIGTVVQGEAPQPPAIGSAPGSE</sequence>
<dbReference type="PANTHER" id="PTHR30085">
    <property type="entry name" value="AMINO ACID ABC TRANSPORTER PERMEASE"/>
    <property type="match status" value="1"/>
</dbReference>
<dbReference type="GO" id="GO:0030288">
    <property type="term" value="C:outer membrane-bounded periplasmic space"/>
    <property type="evidence" value="ECO:0007669"/>
    <property type="project" value="TreeGrafter"/>
</dbReference>
<reference evidence="6 7" key="1">
    <citation type="submission" date="2019-09" db="EMBL/GenBank/DDBJ databases">
        <title>Actinomadura physcomitrii sp. nov., a novel actinomycete isolated from moss [Physcomitrium sphaericum (Ludw) Fuernr].</title>
        <authorList>
            <person name="Zhuang X."/>
            <person name="Liu C."/>
        </authorList>
    </citation>
    <scope>NUCLEOTIDE SEQUENCE [LARGE SCALE GENOMIC DNA]</scope>
    <source>
        <strain evidence="6 7">HMC1</strain>
    </source>
</reference>
<feature type="domain" description="Solute-binding protein family 3/N-terminal" evidence="5">
    <location>
        <begin position="88"/>
        <end position="310"/>
    </location>
</feature>
<proteinExistence type="inferred from homology"/>
<keyword evidence="2" id="KW-0813">Transport</keyword>
<dbReference type="OrthoDB" id="9807888at2"/>
<evidence type="ECO:0000256" key="1">
    <source>
        <dbReference type="ARBA" id="ARBA00010333"/>
    </source>
</evidence>
<dbReference type="InterPro" id="IPR001638">
    <property type="entry name" value="Solute-binding_3/MltF_N"/>
</dbReference>
<dbReference type="CDD" id="cd13690">
    <property type="entry name" value="PBP2_GluB"/>
    <property type="match status" value="1"/>
</dbReference>
<dbReference type="SUPFAM" id="SSF53850">
    <property type="entry name" value="Periplasmic binding protein-like II"/>
    <property type="match status" value="1"/>
</dbReference>
<dbReference type="InterPro" id="IPR051455">
    <property type="entry name" value="Bact_solute-bind_prot3"/>
</dbReference>
<comment type="similarity">
    <text evidence="1">Belongs to the bacterial solute-binding protein 3 family.</text>
</comment>